<dbReference type="SUPFAM" id="SSF141868">
    <property type="entry name" value="EAL domain-like"/>
    <property type="match status" value="1"/>
</dbReference>
<evidence type="ECO:0000313" key="4">
    <source>
        <dbReference type="EMBL" id="OLF54802.1"/>
    </source>
</evidence>
<dbReference type="Gene3D" id="3.20.20.450">
    <property type="entry name" value="EAL domain"/>
    <property type="match status" value="1"/>
</dbReference>
<dbReference type="Gene3D" id="3.40.50.2300">
    <property type="match status" value="1"/>
</dbReference>
<protein>
    <submittedName>
        <fullName evidence="4">Uncharacterized protein</fullName>
    </submittedName>
</protein>
<dbReference type="Pfam" id="PF00563">
    <property type="entry name" value="EAL"/>
    <property type="match status" value="1"/>
</dbReference>
<feature type="domain" description="Response regulatory" evidence="2">
    <location>
        <begin position="7"/>
        <end position="128"/>
    </location>
</feature>
<dbReference type="EMBL" id="MSCT01000008">
    <property type="protein sequence ID" value="OLF54802.1"/>
    <property type="molecule type" value="Genomic_DNA"/>
</dbReference>
<dbReference type="PANTHER" id="PTHR33121">
    <property type="entry name" value="CYCLIC DI-GMP PHOSPHODIESTERASE PDEF"/>
    <property type="match status" value="1"/>
</dbReference>
<dbReference type="PANTHER" id="PTHR33121:SF70">
    <property type="entry name" value="SIGNALING PROTEIN YKOW"/>
    <property type="match status" value="1"/>
</dbReference>
<feature type="domain" description="EAL" evidence="3">
    <location>
        <begin position="143"/>
        <end position="396"/>
    </location>
</feature>
<accession>A0A1Q8ESM9</accession>
<dbReference type="SMART" id="SM00052">
    <property type="entry name" value="EAL"/>
    <property type="match status" value="1"/>
</dbReference>
<dbReference type="InterPro" id="IPR001633">
    <property type="entry name" value="EAL_dom"/>
</dbReference>
<dbReference type="GO" id="GO:0071111">
    <property type="term" value="F:cyclic-guanylate-specific phosphodiesterase activity"/>
    <property type="evidence" value="ECO:0007669"/>
    <property type="project" value="InterPro"/>
</dbReference>
<dbReference type="OrthoDB" id="9812358at2"/>
<keyword evidence="1" id="KW-0597">Phosphoprotein</keyword>
<dbReference type="PROSITE" id="PS50110">
    <property type="entry name" value="RESPONSE_REGULATORY"/>
    <property type="match status" value="1"/>
</dbReference>
<dbReference type="InterPro" id="IPR035919">
    <property type="entry name" value="EAL_sf"/>
</dbReference>
<dbReference type="InterPro" id="IPR050706">
    <property type="entry name" value="Cyclic-di-GMP_PDE-like"/>
</dbReference>
<evidence type="ECO:0000313" key="5">
    <source>
        <dbReference type="Proteomes" id="UP000185578"/>
    </source>
</evidence>
<dbReference type="GO" id="GO:0000160">
    <property type="term" value="P:phosphorelay signal transduction system"/>
    <property type="evidence" value="ECO:0007669"/>
    <property type="project" value="InterPro"/>
</dbReference>
<proteinExistence type="predicted"/>
<name>A0A1Q8ESM9_9PSED</name>
<reference evidence="4 5" key="1">
    <citation type="submission" date="2016-12" db="EMBL/GenBank/DDBJ databases">
        <authorList>
            <person name="Song W.-J."/>
            <person name="Kurnit D.M."/>
        </authorList>
    </citation>
    <scope>NUCLEOTIDE SEQUENCE [LARGE SCALE GENOMIC DNA]</scope>
    <source>
        <strain evidence="4 5">PCL1601</strain>
    </source>
</reference>
<feature type="modified residue" description="4-aspartylphosphate" evidence="1">
    <location>
        <position position="58"/>
    </location>
</feature>
<dbReference type="CDD" id="cd01948">
    <property type="entry name" value="EAL"/>
    <property type="match status" value="1"/>
</dbReference>
<comment type="caution">
    <text evidence="4">The sequence shown here is derived from an EMBL/GenBank/DDBJ whole genome shotgun (WGS) entry which is preliminary data.</text>
</comment>
<gene>
    <name evidence="4" type="ORF">BTN82_07280</name>
</gene>
<sequence length="414" mass="45469">MPALSLRILVLDADPQRRIEATDILTRMGCREVFVAANCGQALAVVEQVGAIDIALCDMRDEGKDSLRFLQVAGASGLLRSIIITCSLSDEVKAILTQLSNILGVAYLGEINKPFNYDLLAETVISYWEHLHSDSPAVPTDGVFASEDDVRNAIASKQIISYFQPKFNLATGQVLGVEVLARWKHPERGVLSPHFFLPTVRRCGLLNTLLFLQLQQGLSMQQQALNRGYPISISFNLEAAQLTSSGFIERVTQALAAYELPGEKVIFELTENGILEDHVSCVERLKQLSAMGCGISIDDFGSGFSSLHRLCELPFTEIKLDSEFVREMNNGSKSRAIIRGTVALGEALSIPVIVEGIETEEQRQSLVAMGVRLGQGYLCARPMDCQSLLAWLDNHQAPGHPRKTRMNAKQEGVL</sequence>
<evidence type="ECO:0000256" key="1">
    <source>
        <dbReference type="PROSITE-ProRule" id="PRU00169"/>
    </source>
</evidence>
<dbReference type="Proteomes" id="UP000185578">
    <property type="component" value="Unassembled WGS sequence"/>
</dbReference>
<dbReference type="InterPro" id="IPR011006">
    <property type="entry name" value="CheY-like_superfamily"/>
</dbReference>
<organism evidence="4 5">
    <name type="scientific">Pseudomonas chlororaphis</name>
    <dbReference type="NCBI Taxonomy" id="587753"/>
    <lineage>
        <taxon>Bacteria</taxon>
        <taxon>Pseudomonadati</taxon>
        <taxon>Pseudomonadota</taxon>
        <taxon>Gammaproteobacteria</taxon>
        <taxon>Pseudomonadales</taxon>
        <taxon>Pseudomonadaceae</taxon>
        <taxon>Pseudomonas</taxon>
    </lineage>
</organism>
<dbReference type="AlphaFoldDB" id="A0A1Q8ESM9"/>
<evidence type="ECO:0000259" key="3">
    <source>
        <dbReference type="PROSITE" id="PS50883"/>
    </source>
</evidence>
<dbReference type="RefSeq" id="WP_075118485.1">
    <property type="nucleotide sequence ID" value="NZ_MSCT01000008.1"/>
</dbReference>
<evidence type="ECO:0000259" key="2">
    <source>
        <dbReference type="PROSITE" id="PS50110"/>
    </source>
</evidence>
<dbReference type="SUPFAM" id="SSF52172">
    <property type="entry name" value="CheY-like"/>
    <property type="match status" value="1"/>
</dbReference>
<dbReference type="PROSITE" id="PS50883">
    <property type="entry name" value="EAL"/>
    <property type="match status" value="1"/>
</dbReference>
<dbReference type="InterPro" id="IPR001789">
    <property type="entry name" value="Sig_transdc_resp-reg_receiver"/>
</dbReference>